<dbReference type="EMBL" id="CAJNIZ010026022">
    <property type="protein sequence ID" value="CAE7488524.1"/>
    <property type="molecule type" value="Genomic_DNA"/>
</dbReference>
<organism evidence="2 3">
    <name type="scientific">Symbiodinium pilosum</name>
    <name type="common">Dinoflagellate</name>
    <dbReference type="NCBI Taxonomy" id="2952"/>
    <lineage>
        <taxon>Eukaryota</taxon>
        <taxon>Sar</taxon>
        <taxon>Alveolata</taxon>
        <taxon>Dinophyceae</taxon>
        <taxon>Suessiales</taxon>
        <taxon>Symbiodiniaceae</taxon>
        <taxon>Symbiodinium</taxon>
    </lineage>
</organism>
<sequence>MGKPWGGKGGKGHRDGLGLLHGLARRYQEQQQLTMLGPMLASAGFGQSQGIPAHTCQQPQAVPVMMVQNPALPQVPANSFQYVPQGLYQNPPVGQSQPHHFTGATVTPAAGPTATGFEVPDGSAMQKHETSNAILSTLTAVGSSLQKLVNAFSSQEPQKPKPNQETEAAQSAMKGEPTELLHDLLRLAKSRTHEQDKSQAKPSRKRAAQEPDEAAILSIIDSVLGGNEDEERDADGDVKERLANKISEAIKSGELAAPKKR</sequence>
<feature type="region of interest" description="Disordered" evidence="1">
    <location>
        <begin position="153"/>
        <end position="175"/>
    </location>
</feature>
<dbReference type="OrthoDB" id="10616105at2759"/>
<feature type="non-terminal residue" evidence="2">
    <location>
        <position position="261"/>
    </location>
</feature>
<keyword evidence="3" id="KW-1185">Reference proteome</keyword>
<gene>
    <name evidence="2" type="ORF">SPIL2461_LOCUS12566</name>
</gene>
<dbReference type="AlphaFoldDB" id="A0A812SPU3"/>
<name>A0A812SPU3_SYMPI</name>
<reference evidence="2" key="1">
    <citation type="submission" date="2021-02" db="EMBL/GenBank/DDBJ databases">
        <authorList>
            <person name="Dougan E. K."/>
            <person name="Rhodes N."/>
            <person name="Thang M."/>
            <person name="Chan C."/>
        </authorList>
    </citation>
    <scope>NUCLEOTIDE SEQUENCE</scope>
</reference>
<accession>A0A812SPU3</accession>
<evidence type="ECO:0000313" key="3">
    <source>
        <dbReference type="Proteomes" id="UP000649617"/>
    </source>
</evidence>
<evidence type="ECO:0000313" key="2">
    <source>
        <dbReference type="EMBL" id="CAE7488524.1"/>
    </source>
</evidence>
<proteinExistence type="predicted"/>
<dbReference type="Proteomes" id="UP000649617">
    <property type="component" value="Unassembled WGS sequence"/>
</dbReference>
<feature type="region of interest" description="Disordered" evidence="1">
    <location>
        <begin position="191"/>
        <end position="213"/>
    </location>
</feature>
<comment type="caution">
    <text evidence="2">The sequence shown here is derived from an EMBL/GenBank/DDBJ whole genome shotgun (WGS) entry which is preliminary data.</text>
</comment>
<evidence type="ECO:0000256" key="1">
    <source>
        <dbReference type="SAM" id="MobiDB-lite"/>
    </source>
</evidence>
<protein>
    <submittedName>
        <fullName evidence="2">Uncharacterized protein</fullName>
    </submittedName>
</protein>